<evidence type="ECO:0000256" key="2">
    <source>
        <dbReference type="ARBA" id="ARBA00022737"/>
    </source>
</evidence>
<feature type="domain" description="TIR" evidence="5">
    <location>
        <begin position="23"/>
        <end position="198"/>
    </location>
</feature>
<dbReference type="Pfam" id="PF23282">
    <property type="entry name" value="WHD_ROQ1"/>
    <property type="match status" value="1"/>
</dbReference>
<dbReference type="Proteomes" id="UP001408789">
    <property type="component" value="Unassembled WGS sequence"/>
</dbReference>
<name>A0AAP0D260_9ASTR</name>
<dbReference type="PROSITE" id="PS51450">
    <property type="entry name" value="LRR"/>
    <property type="match status" value="1"/>
</dbReference>
<reference evidence="6 7" key="1">
    <citation type="submission" date="2024-04" db="EMBL/GenBank/DDBJ databases">
        <title>The reference genome of an endangered Asteraceae, Deinandra increscens subsp. villosa, native to the Central Coast of California.</title>
        <authorList>
            <person name="Guilliams M."/>
            <person name="Hasenstab-Lehman K."/>
            <person name="Meyer R."/>
            <person name="Mcevoy S."/>
        </authorList>
    </citation>
    <scope>NUCLEOTIDE SEQUENCE [LARGE SCALE GENOMIC DNA]</scope>
    <source>
        <tissue evidence="6">Leaf</tissue>
    </source>
</reference>
<sequence>MVILSQLLPGSSSSFSSAQNHNHRYDVFLSFRGADTRNSFTDHLYNSLLDVGINTFLDDEEIEAGEPLKPELKNAIQSSRASIIVFSKNFAYSTWCLDELVSILEQNTNFNQIVIPIFYHVEPTDVRKQQSSFGEAMEKHKQRMETEINSEKKSQLFQKMESWKMALTQVADLKGKDAKGRKETEFIKEIVTDVQRKLGLLLSNTLPRLVGMDDYINFIGTWLTNRSRHTADILTVVGIGGTGKTSLAKYMFGLHSGKFNKTSFIEGINRKCNECFNGLHDLQKQLHKDISKKYQLQVNDVCVYTSILEDALARKRVFIVLDDIGSVDQLNALLGNKGLRPGSKIIITTKDASLTERCELFNSQVSPKHKKLSLQGLYEYDSVKLLCVHAFKSEKPKEGYKEVAIKLAKYCDRHPLSLEVLGRSLRKQNVAYWKECIKGLKKEPLSGIEKAKKALKMSIDSLPSENDKELFKHIACFFVGIDRDMTETILNECDINTRSGIRNLTDRCLLSIGWNNVLAMHSLIQETGRDLVLQESPKILGERSRLWCHDESFEVLEHKKGTINVVGLALDMRMLEKETLSGSLHLKTDALSKMDKLKLLHLNYVKISGSYKNLSKELRWLCMHGFHLKSMPSDLPMNNLVALDMSHSSIESFDMSYSNSQRFVRGLKWLIGSSSKEKPVLGSLKILDLSFCEQLQYVGGFLELPSLERLIVTNCISLIEVCESVAHCVDLVHVDLRNCYKLKKVPTSICKLNKVKTLLLDGCNPRESQIKIRGMNSSDISINRENLSYDISSDSNFFTISLPSSLKILSLANSNLSNESFPMDLSCLSMLEELSLSNNPIVSMPNSVRTLPRLERLFMRDCKMLMSVEHPPRTLRVLDVKVYLHKLPPGHKNLLRKVKFDAEMSPLFLDGVSELRDSAFEIDGMVKIEAMADVEEKISQSLGWTNLEAIKEKRLSVSTEGGLESFECQTQMYYEFGIFSTVYSGVEMPGLISCKSKGSSISFTIPSSPKKLQGLNFCYVETDYSSFTIPSSGYDLELPMIKISNITKNHTWIYKHYIDTVRIDENGCLILLSHWMFGPNEMKGGDDITITVANGFDDDHITPAYRTSRFAVGSSSSSGSIVECGMGLVYDDGKNEEKDVLGYYKSWNHIIGGDLSAFQLLTGQYILNRKEFWRWEPRFPSGRPFINNGAIHKEYGPRFTFKAFSQKKSAE</sequence>
<gene>
    <name evidence="6" type="ORF">SSX86_016411</name>
</gene>
<dbReference type="InterPro" id="IPR000157">
    <property type="entry name" value="TIR_dom"/>
</dbReference>
<keyword evidence="3" id="KW-0611">Plant defense</keyword>
<dbReference type="SUPFAM" id="SSF52200">
    <property type="entry name" value="Toll/Interleukin receptor TIR domain"/>
    <property type="match status" value="1"/>
</dbReference>
<dbReference type="Pfam" id="PF00931">
    <property type="entry name" value="NB-ARC"/>
    <property type="match status" value="1"/>
</dbReference>
<protein>
    <recommendedName>
        <fullName evidence="5">TIR domain-containing protein</fullName>
    </recommendedName>
</protein>
<dbReference type="InterPro" id="IPR032675">
    <property type="entry name" value="LRR_dom_sf"/>
</dbReference>
<dbReference type="GO" id="GO:0006952">
    <property type="term" value="P:defense response"/>
    <property type="evidence" value="ECO:0007669"/>
    <property type="project" value="UniProtKB-KW"/>
</dbReference>
<proteinExistence type="predicted"/>
<dbReference type="SUPFAM" id="SSF46785">
    <property type="entry name" value="Winged helix' DNA-binding domain"/>
    <property type="match status" value="1"/>
</dbReference>
<dbReference type="InterPro" id="IPR035897">
    <property type="entry name" value="Toll_tir_struct_dom_sf"/>
</dbReference>
<evidence type="ECO:0000256" key="1">
    <source>
        <dbReference type="ARBA" id="ARBA00022614"/>
    </source>
</evidence>
<dbReference type="InterPro" id="IPR058546">
    <property type="entry name" value="RPS4B/Roq1-like_LRR"/>
</dbReference>
<dbReference type="Gene3D" id="3.40.50.300">
    <property type="entry name" value="P-loop containing nucleotide triphosphate hydrolases"/>
    <property type="match status" value="1"/>
</dbReference>
<dbReference type="AlphaFoldDB" id="A0AAP0D260"/>
<dbReference type="PANTHER" id="PTHR11017">
    <property type="entry name" value="LEUCINE-RICH REPEAT-CONTAINING PROTEIN"/>
    <property type="match status" value="1"/>
</dbReference>
<dbReference type="GO" id="GO:0043531">
    <property type="term" value="F:ADP binding"/>
    <property type="evidence" value="ECO:0007669"/>
    <property type="project" value="InterPro"/>
</dbReference>
<keyword evidence="4" id="KW-0520">NAD</keyword>
<dbReference type="InterPro" id="IPR044974">
    <property type="entry name" value="Disease_R_plants"/>
</dbReference>
<dbReference type="EMBL" id="JBCNJP010000017">
    <property type="protein sequence ID" value="KAK9065028.1"/>
    <property type="molecule type" value="Genomic_DNA"/>
</dbReference>
<dbReference type="PRINTS" id="PR00364">
    <property type="entry name" value="DISEASERSIST"/>
</dbReference>
<dbReference type="Pfam" id="PF23286">
    <property type="entry name" value="LRR_13"/>
    <property type="match status" value="1"/>
</dbReference>
<keyword evidence="1" id="KW-0433">Leucine-rich repeat</keyword>
<comment type="caution">
    <text evidence="6">The sequence shown here is derived from an EMBL/GenBank/DDBJ whole genome shotgun (WGS) entry which is preliminary data.</text>
</comment>
<dbReference type="FunFam" id="3.40.50.10140:FF:000007">
    <property type="entry name" value="Disease resistance protein (TIR-NBS-LRR class)"/>
    <property type="match status" value="1"/>
</dbReference>
<dbReference type="InterPro" id="IPR036390">
    <property type="entry name" value="WH_DNA-bd_sf"/>
</dbReference>
<dbReference type="InterPro" id="IPR002182">
    <property type="entry name" value="NB-ARC"/>
</dbReference>
<evidence type="ECO:0000256" key="3">
    <source>
        <dbReference type="ARBA" id="ARBA00022821"/>
    </source>
</evidence>
<accession>A0AAP0D260</accession>
<dbReference type="SUPFAM" id="SSF52058">
    <property type="entry name" value="L domain-like"/>
    <property type="match status" value="1"/>
</dbReference>
<dbReference type="Gene3D" id="3.40.50.10140">
    <property type="entry name" value="Toll/interleukin-1 receptor homology (TIR) domain"/>
    <property type="match status" value="1"/>
</dbReference>
<dbReference type="Pfam" id="PF01582">
    <property type="entry name" value="TIR"/>
    <property type="match status" value="1"/>
</dbReference>
<dbReference type="PANTHER" id="PTHR11017:SF313">
    <property type="entry name" value="TIR DOMAIN, P-LOOP CONTAINING NUCLEOSIDE TRIPHOSPHATE HYDROLASE"/>
    <property type="match status" value="1"/>
</dbReference>
<dbReference type="GO" id="GO:0007165">
    <property type="term" value="P:signal transduction"/>
    <property type="evidence" value="ECO:0007669"/>
    <property type="project" value="InterPro"/>
</dbReference>
<dbReference type="SUPFAM" id="SSF52540">
    <property type="entry name" value="P-loop containing nucleoside triphosphate hydrolases"/>
    <property type="match status" value="1"/>
</dbReference>
<organism evidence="6 7">
    <name type="scientific">Deinandra increscens subsp. villosa</name>
    <dbReference type="NCBI Taxonomy" id="3103831"/>
    <lineage>
        <taxon>Eukaryota</taxon>
        <taxon>Viridiplantae</taxon>
        <taxon>Streptophyta</taxon>
        <taxon>Embryophyta</taxon>
        <taxon>Tracheophyta</taxon>
        <taxon>Spermatophyta</taxon>
        <taxon>Magnoliopsida</taxon>
        <taxon>eudicotyledons</taxon>
        <taxon>Gunneridae</taxon>
        <taxon>Pentapetalae</taxon>
        <taxon>asterids</taxon>
        <taxon>campanulids</taxon>
        <taxon>Asterales</taxon>
        <taxon>Asteraceae</taxon>
        <taxon>Asteroideae</taxon>
        <taxon>Heliantheae alliance</taxon>
        <taxon>Madieae</taxon>
        <taxon>Madiinae</taxon>
        <taxon>Deinandra</taxon>
    </lineage>
</organism>
<evidence type="ECO:0000259" key="5">
    <source>
        <dbReference type="PROSITE" id="PS50104"/>
    </source>
</evidence>
<dbReference type="Gene3D" id="1.10.8.430">
    <property type="entry name" value="Helical domain of apoptotic protease-activating factors"/>
    <property type="match status" value="1"/>
</dbReference>
<keyword evidence="2" id="KW-0677">Repeat</keyword>
<dbReference type="Gene3D" id="3.80.10.10">
    <property type="entry name" value="Ribonuclease Inhibitor"/>
    <property type="match status" value="2"/>
</dbReference>
<dbReference type="InterPro" id="IPR027417">
    <property type="entry name" value="P-loop_NTPase"/>
</dbReference>
<evidence type="ECO:0000313" key="6">
    <source>
        <dbReference type="EMBL" id="KAK9065028.1"/>
    </source>
</evidence>
<dbReference type="InterPro" id="IPR001611">
    <property type="entry name" value="Leu-rich_rpt"/>
</dbReference>
<dbReference type="SMART" id="SM00255">
    <property type="entry name" value="TIR"/>
    <property type="match status" value="1"/>
</dbReference>
<dbReference type="InterPro" id="IPR042197">
    <property type="entry name" value="Apaf_helical"/>
</dbReference>
<evidence type="ECO:0000313" key="7">
    <source>
        <dbReference type="Proteomes" id="UP001408789"/>
    </source>
</evidence>
<evidence type="ECO:0000256" key="4">
    <source>
        <dbReference type="ARBA" id="ARBA00023027"/>
    </source>
</evidence>
<dbReference type="InterPro" id="IPR058192">
    <property type="entry name" value="WHD_ROQ1-like"/>
</dbReference>
<keyword evidence="7" id="KW-1185">Reference proteome</keyword>
<dbReference type="PROSITE" id="PS50104">
    <property type="entry name" value="TIR"/>
    <property type="match status" value="1"/>
</dbReference>